<dbReference type="SUPFAM" id="SSF81321">
    <property type="entry name" value="Family A G protein-coupled receptor-like"/>
    <property type="match status" value="1"/>
</dbReference>
<name>A0A8N1S8V0_9HYME</name>
<keyword evidence="2" id="KW-1185">Reference proteome</keyword>
<reference evidence="3" key="1">
    <citation type="submission" date="2025-08" db="UniProtKB">
        <authorList>
            <consortium name="RefSeq"/>
        </authorList>
    </citation>
    <scope>IDENTIFICATION</scope>
</reference>
<evidence type="ECO:0000256" key="1">
    <source>
        <dbReference type="SAM" id="Phobius"/>
    </source>
</evidence>
<dbReference type="Pfam" id="PF10324">
    <property type="entry name" value="7TM_GPCR_Srw"/>
    <property type="match status" value="1"/>
</dbReference>
<keyword evidence="1" id="KW-0812">Transmembrane</keyword>
<feature type="transmembrane region" description="Helical" evidence="1">
    <location>
        <begin position="285"/>
        <end position="303"/>
    </location>
</feature>
<feature type="transmembrane region" description="Helical" evidence="1">
    <location>
        <begin position="226"/>
        <end position="244"/>
    </location>
</feature>
<evidence type="ECO:0000313" key="3">
    <source>
        <dbReference type="RefSeq" id="XP_025075171.1"/>
    </source>
</evidence>
<dbReference type="InterPro" id="IPR052954">
    <property type="entry name" value="GPCR-Ligand_Int"/>
</dbReference>
<dbReference type="Gene3D" id="1.20.1070.10">
    <property type="entry name" value="Rhodopsin 7-helix transmembrane proteins"/>
    <property type="match status" value="1"/>
</dbReference>
<feature type="transmembrane region" description="Helical" evidence="1">
    <location>
        <begin position="173"/>
        <end position="197"/>
    </location>
</feature>
<dbReference type="Proteomes" id="UP000504615">
    <property type="component" value="Unplaced"/>
</dbReference>
<organism evidence="2 3">
    <name type="scientific">Pogonomyrmex barbatus</name>
    <name type="common">red harvester ant</name>
    <dbReference type="NCBI Taxonomy" id="144034"/>
    <lineage>
        <taxon>Eukaryota</taxon>
        <taxon>Metazoa</taxon>
        <taxon>Ecdysozoa</taxon>
        <taxon>Arthropoda</taxon>
        <taxon>Hexapoda</taxon>
        <taxon>Insecta</taxon>
        <taxon>Pterygota</taxon>
        <taxon>Neoptera</taxon>
        <taxon>Endopterygota</taxon>
        <taxon>Hymenoptera</taxon>
        <taxon>Apocrita</taxon>
        <taxon>Aculeata</taxon>
        <taxon>Formicoidea</taxon>
        <taxon>Formicidae</taxon>
        <taxon>Myrmicinae</taxon>
        <taxon>Pogonomyrmex</taxon>
    </lineage>
</organism>
<gene>
    <name evidence="3" type="primary">LOC105431310</name>
</gene>
<accession>A0A8N1S8V0</accession>
<dbReference type="GO" id="GO:0008528">
    <property type="term" value="F:G protein-coupled peptide receptor activity"/>
    <property type="evidence" value="ECO:0007669"/>
    <property type="project" value="InterPro"/>
</dbReference>
<keyword evidence="1" id="KW-0472">Membrane</keyword>
<proteinExistence type="predicted"/>
<dbReference type="OrthoDB" id="9990906at2759"/>
<sequence>MILLHNKNIRVLIFVANIVSVDSNELFLSYNASPRTVSKCPLPVTVLDFIRNSSQPDLEIKWPCEVRSYWLSLQPFVRSVRFLLRYVTPFVIIIEQQILMRREFCQHGTFPVHVDLAGCRSHLDARHRRGVPIRSSRLPELFRGYNHHQPGYETDSVFEFVPCQKIKPWGSAMYLYIALSTWLPLLFISIGNLLLIIRMRKSYKIHNELTHNFRYRSSRTHNSSRTLLAVAIVHLILLLPLGIVETLELYWDVILIKYPAKNAGENERYIHWLQEKMLLKWCRGLFFHIYHWNFAINFFLYYLTGKKFRSVVTQTLKSYTDTYLPCHKNVLRCNTWSNCHKHLRSSSVLLMRAVMRSKQFNDMARGSASERSSNVT</sequence>
<protein>
    <submittedName>
        <fullName evidence="3">Uncharacterized protein LOC105431310 isoform X4</fullName>
    </submittedName>
</protein>
<dbReference type="RefSeq" id="XP_025075171.1">
    <property type="nucleotide sequence ID" value="XM_025219386.1"/>
</dbReference>
<evidence type="ECO:0000313" key="2">
    <source>
        <dbReference type="Proteomes" id="UP000504615"/>
    </source>
</evidence>
<dbReference type="InterPro" id="IPR019427">
    <property type="entry name" value="7TM_GPCR_serpentine_rcpt_Srw"/>
</dbReference>
<dbReference type="AlphaFoldDB" id="A0A8N1S8V0"/>
<dbReference type="PANTHER" id="PTHR46641">
    <property type="entry name" value="FMRFAMIDE RECEPTOR-RELATED"/>
    <property type="match status" value="1"/>
</dbReference>
<keyword evidence="1" id="KW-1133">Transmembrane helix</keyword>
<dbReference type="GeneID" id="105431310"/>